<gene>
    <name evidence="2" type="ORF">AVEN_16453_1</name>
</gene>
<feature type="region of interest" description="Disordered" evidence="1">
    <location>
        <begin position="1"/>
        <end position="64"/>
    </location>
</feature>
<evidence type="ECO:0000256" key="1">
    <source>
        <dbReference type="SAM" id="MobiDB-lite"/>
    </source>
</evidence>
<accession>A0A4Y2IR93</accession>
<evidence type="ECO:0000313" key="3">
    <source>
        <dbReference type="Proteomes" id="UP000499080"/>
    </source>
</evidence>
<keyword evidence="3" id="KW-1185">Reference proteome</keyword>
<dbReference type="Proteomes" id="UP000499080">
    <property type="component" value="Unassembled WGS sequence"/>
</dbReference>
<evidence type="ECO:0000313" key="2">
    <source>
        <dbReference type="EMBL" id="GBM80358.1"/>
    </source>
</evidence>
<organism evidence="2 3">
    <name type="scientific">Araneus ventricosus</name>
    <name type="common">Orbweaver spider</name>
    <name type="synonym">Epeira ventricosa</name>
    <dbReference type="NCBI Taxonomy" id="182803"/>
    <lineage>
        <taxon>Eukaryota</taxon>
        <taxon>Metazoa</taxon>
        <taxon>Ecdysozoa</taxon>
        <taxon>Arthropoda</taxon>
        <taxon>Chelicerata</taxon>
        <taxon>Arachnida</taxon>
        <taxon>Araneae</taxon>
        <taxon>Araneomorphae</taxon>
        <taxon>Entelegynae</taxon>
        <taxon>Araneoidea</taxon>
        <taxon>Araneidae</taxon>
        <taxon>Araneus</taxon>
    </lineage>
</organism>
<proteinExistence type="predicted"/>
<feature type="region of interest" description="Disordered" evidence="1">
    <location>
        <begin position="88"/>
        <end position="107"/>
    </location>
</feature>
<sequence length="107" mass="12070">MADSDGNMNLRGRKTEVERKEHRNEGSGVGNGKNQAGFESPNQEAKKQGKRPKKQDGRRTKYDAEEIVDGNMKIFIFKVPVLTSKIRSGNESNIKIPDHHRHVDVSL</sequence>
<dbReference type="AlphaFoldDB" id="A0A4Y2IR93"/>
<reference evidence="2 3" key="1">
    <citation type="journal article" date="2019" name="Sci. Rep.">
        <title>Orb-weaving spider Araneus ventricosus genome elucidates the spidroin gene catalogue.</title>
        <authorList>
            <person name="Kono N."/>
            <person name="Nakamura H."/>
            <person name="Ohtoshi R."/>
            <person name="Moran D.A.P."/>
            <person name="Shinohara A."/>
            <person name="Yoshida Y."/>
            <person name="Fujiwara M."/>
            <person name="Mori M."/>
            <person name="Tomita M."/>
            <person name="Arakawa K."/>
        </authorList>
    </citation>
    <scope>NUCLEOTIDE SEQUENCE [LARGE SCALE GENOMIC DNA]</scope>
</reference>
<feature type="compositionally biased region" description="Basic and acidic residues" evidence="1">
    <location>
        <begin position="13"/>
        <end position="25"/>
    </location>
</feature>
<name>A0A4Y2IR93_ARAVE</name>
<dbReference type="EMBL" id="BGPR01002877">
    <property type="protein sequence ID" value="GBM80358.1"/>
    <property type="molecule type" value="Genomic_DNA"/>
</dbReference>
<comment type="caution">
    <text evidence="2">The sequence shown here is derived from an EMBL/GenBank/DDBJ whole genome shotgun (WGS) entry which is preliminary data.</text>
</comment>
<feature type="compositionally biased region" description="Basic and acidic residues" evidence="1">
    <location>
        <begin position="54"/>
        <end position="64"/>
    </location>
</feature>
<protein>
    <submittedName>
        <fullName evidence="2">Uncharacterized protein</fullName>
    </submittedName>
</protein>